<dbReference type="EMBL" id="RZGX01000002">
    <property type="protein sequence ID" value="RUR25973.1"/>
    <property type="molecule type" value="Genomic_DNA"/>
</dbReference>
<organism evidence="3 4">
    <name type="scientific">Legionella qingyii</name>
    <dbReference type="NCBI Taxonomy" id="2184757"/>
    <lineage>
        <taxon>Bacteria</taxon>
        <taxon>Pseudomonadati</taxon>
        <taxon>Pseudomonadota</taxon>
        <taxon>Gammaproteobacteria</taxon>
        <taxon>Legionellales</taxon>
        <taxon>Legionellaceae</taxon>
        <taxon>Legionella</taxon>
    </lineage>
</organism>
<dbReference type="RefSeq" id="WP_126955299.1">
    <property type="nucleotide sequence ID" value="NZ_QHJG01000001.1"/>
</dbReference>
<comment type="caution">
    <text evidence="3">The sequence shown here is derived from an EMBL/GenBank/DDBJ whole genome shotgun (WGS) entry which is preliminary data.</text>
</comment>
<proteinExistence type="predicted"/>
<evidence type="ECO:0000256" key="1">
    <source>
        <dbReference type="SAM" id="MobiDB-lite"/>
    </source>
</evidence>
<evidence type="ECO:0000313" key="3">
    <source>
        <dbReference type="EMBL" id="RUR25973.1"/>
    </source>
</evidence>
<feature type="region of interest" description="Disordered" evidence="1">
    <location>
        <begin position="376"/>
        <end position="408"/>
    </location>
</feature>
<sequence>MYILKHILAILLGITILPLRILAYNMLYATIALILGVAAAIGLPIYLAFAFKNNGMSPITNFLLTMMIVVPMTLAITAIALAITATYLIYNTVINMLESFWLGFKNGLLYEMDGFWSAYNSQTLFDADLSSRARAFVAGINPDELIDDVDFDGFQRIRGELQDVVVVHEDLEVPDLEHKDTKKPPLLWDHTQLQKIDALINELADVKAPLPHEAKQRLDSLKKLSIQYNLLSKKLEEVRTALVNDDKTQIKDELIAYNDVETPILLVKQYKNETDGKWYNVPANSYVTDKESLLHWLKENPRHPLNKDLLKNPDQYNGMTTRYIWYVLTIEDCSSQELDEAAAQMSILADALLAVLSNSQKIKLGLGSSPQSFFGSGMNHSSPTKLDDELVNQNSEVNNVESPKTQLS</sequence>
<dbReference type="Proteomes" id="UP000287374">
    <property type="component" value="Unassembled WGS sequence"/>
</dbReference>
<name>A0ABY0CLJ9_9GAMM</name>
<evidence type="ECO:0000256" key="2">
    <source>
        <dbReference type="SAM" id="Phobius"/>
    </source>
</evidence>
<feature type="transmembrane region" description="Helical" evidence="2">
    <location>
        <begin position="63"/>
        <end position="90"/>
    </location>
</feature>
<keyword evidence="2" id="KW-0472">Membrane</keyword>
<protein>
    <submittedName>
        <fullName evidence="3">Coiled coil protein</fullName>
    </submittedName>
</protein>
<feature type="transmembrane region" description="Helical" evidence="2">
    <location>
        <begin position="7"/>
        <end position="24"/>
    </location>
</feature>
<keyword evidence="2" id="KW-0812">Transmembrane</keyword>
<feature type="compositionally biased region" description="Low complexity" evidence="1">
    <location>
        <begin position="391"/>
        <end position="402"/>
    </location>
</feature>
<keyword evidence="2" id="KW-1133">Transmembrane helix</keyword>
<feature type="transmembrane region" description="Helical" evidence="2">
    <location>
        <begin position="30"/>
        <end position="51"/>
    </location>
</feature>
<evidence type="ECO:0000313" key="4">
    <source>
        <dbReference type="Proteomes" id="UP000287374"/>
    </source>
</evidence>
<accession>A0ABY0CLJ9</accession>
<reference evidence="3 4" key="1">
    <citation type="submission" date="2018-12" db="EMBL/GenBank/DDBJ databases">
        <title>Legionella sp,whole genome shotgun sequence.</title>
        <authorList>
            <person name="Wu H."/>
        </authorList>
    </citation>
    <scope>NUCLEOTIDE SEQUENCE [LARGE SCALE GENOMIC DNA]</scope>
    <source>
        <strain evidence="4">km489</strain>
    </source>
</reference>
<gene>
    <name evidence="3" type="ORF">ELY20_02180</name>
</gene>
<keyword evidence="4" id="KW-1185">Reference proteome</keyword>